<dbReference type="InterPro" id="IPR029044">
    <property type="entry name" value="Nucleotide-diphossugar_trans"/>
</dbReference>
<dbReference type="AlphaFoldDB" id="A0A916SR78"/>
<dbReference type="Pfam" id="PF00483">
    <property type="entry name" value="NTP_transferase"/>
    <property type="match status" value="1"/>
</dbReference>
<organism evidence="2 3">
    <name type="scientific">Brucella endophytica</name>
    <dbReference type="NCBI Taxonomy" id="1963359"/>
    <lineage>
        <taxon>Bacteria</taxon>
        <taxon>Pseudomonadati</taxon>
        <taxon>Pseudomonadota</taxon>
        <taxon>Alphaproteobacteria</taxon>
        <taxon>Hyphomicrobiales</taxon>
        <taxon>Brucellaceae</taxon>
        <taxon>Brucella/Ochrobactrum group</taxon>
        <taxon>Brucella</taxon>
    </lineage>
</organism>
<evidence type="ECO:0000313" key="2">
    <source>
        <dbReference type="EMBL" id="GGB12305.1"/>
    </source>
</evidence>
<comment type="caution">
    <text evidence="2">The sequence shown here is derived from an EMBL/GenBank/DDBJ whole genome shotgun (WGS) entry which is preliminary data.</text>
</comment>
<protein>
    <recommendedName>
        <fullName evidence="1">Nucleotidyl transferase domain-containing protein</fullName>
    </recommendedName>
</protein>
<keyword evidence="3" id="KW-1185">Reference proteome</keyword>
<dbReference type="PANTHER" id="PTHR22572">
    <property type="entry name" value="SUGAR-1-PHOSPHATE GUANYL TRANSFERASE"/>
    <property type="match status" value="1"/>
</dbReference>
<evidence type="ECO:0000259" key="1">
    <source>
        <dbReference type="Pfam" id="PF00483"/>
    </source>
</evidence>
<feature type="domain" description="Nucleotidyl transferase" evidence="1">
    <location>
        <begin position="1"/>
        <end position="157"/>
    </location>
</feature>
<dbReference type="EMBL" id="BMHH01000039">
    <property type="protein sequence ID" value="GGB12305.1"/>
    <property type="molecule type" value="Genomic_DNA"/>
</dbReference>
<accession>A0A916SR78</accession>
<sequence>MNYTVEDTPLGTGGGLLLAMERLDDDEPFLLLNGDTYFDVEARKLLEFHTGKSSGITFALFRAGEPERFGGVRVDADSRITELQSSKAGIGQLANGGIYVIDPKAIKEKYRANGNKISFEDDILPGLFNAGTAFFGLESHGSFVDIGVPKDYVAASSIMFQQSGGSENV</sequence>
<reference evidence="2" key="2">
    <citation type="submission" date="2020-09" db="EMBL/GenBank/DDBJ databases">
        <authorList>
            <person name="Sun Q."/>
            <person name="Zhou Y."/>
        </authorList>
    </citation>
    <scope>NUCLEOTIDE SEQUENCE</scope>
    <source>
        <strain evidence="2">CGMCC 1.15082</strain>
    </source>
</reference>
<gene>
    <name evidence="2" type="ORF">GCM10011491_45190</name>
</gene>
<dbReference type="InterPro" id="IPR005835">
    <property type="entry name" value="NTP_transferase_dom"/>
</dbReference>
<name>A0A916SR78_9HYPH</name>
<reference evidence="2" key="1">
    <citation type="journal article" date="2014" name="Int. J. Syst. Evol. Microbiol.">
        <title>Complete genome sequence of Corynebacterium casei LMG S-19264T (=DSM 44701T), isolated from a smear-ripened cheese.</title>
        <authorList>
            <consortium name="US DOE Joint Genome Institute (JGI-PGF)"/>
            <person name="Walter F."/>
            <person name="Albersmeier A."/>
            <person name="Kalinowski J."/>
            <person name="Ruckert C."/>
        </authorList>
    </citation>
    <scope>NUCLEOTIDE SEQUENCE</scope>
    <source>
        <strain evidence="2">CGMCC 1.15082</strain>
    </source>
</reference>
<dbReference type="SUPFAM" id="SSF53448">
    <property type="entry name" value="Nucleotide-diphospho-sugar transferases"/>
    <property type="match status" value="1"/>
</dbReference>
<evidence type="ECO:0000313" key="3">
    <source>
        <dbReference type="Proteomes" id="UP000646478"/>
    </source>
</evidence>
<dbReference type="Proteomes" id="UP000646478">
    <property type="component" value="Unassembled WGS sequence"/>
</dbReference>
<dbReference type="InterPro" id="IPR050486">
    <property type="entry name" value="Mannose-1P_guanyltransferase"/>
</dbReference>
<proteinExistence type="predicted"/>
<dbReference type="Gene3D" id="3.90.550.10">
    <property type="entry name" value="Spore Coat Polysaccharide Biosynthesis Protein SpsA, Chain A"/>
    <property type="match status" value="1"/>
</dbReference>